<reference evidence="3 4" key="1">
    <citation type="submission" date="2020-08" db="EMBL/GenBank/DDBJ databases">
        <title>Genomic Encyclopedia of Type Strains, Phase IV (KMG-IV): sequencing the most valuable type-strain genomes for metagenomic binning, comparative biology and taxonomic classification.</title>
        <authorList>
            <person name="Goeker M."/>
        </authorList>
    </citation>
    <scope>NUCLEOTIDE SEQUENCE [LARGE SCALE GENOMIC DNA]</scope>
    <source>
        <strain evidence="3 4">DSM 12141</strain>
    </source>
</reference>
<comment type="caution">
    <text evidence="3">The sequence shown here is derived from an EMBL/GenBank/DDBJ whole genome shotgun (WGS) entry which is preliminary data.</text>
</comment>
<dbReference type="PANTHER" id="PTHR38431:SF1">
    <property type="entry name" value="BLL2305 PROTEIN"/>
    <property type="match status" value="1"/>
</dbReference>
<organism evidence="3 4">
    <name type="scientific">Castellaniella defragrans</name>
    <name type="common">Alcaligenes defragrans</name>
    <dbReference type="NCBI Taxonomy" id="75697"/>
    <lineage>
        <taxon>Bacteria</taxon>
        <taxon>Pseudomonadati</taxon>
        <taxon>Pseudomonadota</taxon>
        <taxon>Betaproteobacteria</taxon>
        <taxon>Burkholderiales</taxon>
        <taxon>Alcaligenaceae</taxon>
        <taxon>Castellaniella</taxon>
    </lineage>
</organism>
<dbReference type="PANTHER" id="PTHR38431">
    <property type="entry name" value="BLL2305 PROTEIN"/>
    <property type="match status" value="1"/>
</dbReference>
<feature type="domain" description="PBP" evidence="2">
    <location>
        <begin position="142"/>
        <end position="329"/>
    </location>
</feature>
<dbReference type="SUPFAM" id="SSF53850">
    <property type="entry name" value="Periplasmic binding protein-like II"/>
    <property type="match status" value="1"/>
</dbReference>
<dbReference type="SUPFAM" id="SSF46785">
    <property type="entry name" value="Winged helix' DNA-binding domain"/>
    <property type="match status" value="1"/>
</dbReference>
<dbReference type="Pfam" id="PF12727">
    <property type="entry name" value="PBP_like"/>
    <property type="match status" value="1"/>
</dbReference>
<dbReference type="Pfam" id="PF00126">
    <property type="entry name" value="HTH_1"/>
    <property type="match status" value="1"/>
</dbReference>
<accession>A0A7W9TJV6</accession>
<name>A0A7W9TJV6_CASDE</name>
<dbReference type="Gene3D" id="3.40.190.10">
    <property type="entry name" value="Periplasmic binding protein-like II"/>
    <property type="match status" value="1"/>
</dbReference>
<protein>
    <submittedName>
        <fullName evidence="3">Molybdate transport repressor ModE-like protein</fullName>
    </submittedName>
</protein>
<proteinExistence type="predicted"/>
<sequence>MAVYRFKPRLHSEWVLEKQSGEILPMGEVLRLLAAVDEHGHIAGACQARGMSYRHAWGILRKAEAEFQAPLIETSRRRGSRLTSFAQHLLWANRRIDARLAPTFESLASELQEELQRLYSEEMSVLRLHASHGFAVEGLMRLANDHDMLPLELRYRTGIEALASLDRGECDLAGFQVPLAEYEKPILQHYRRWLDPDRMLLLHLAERNTGLFVQPGNPKRIRSVSDLVRPDVRFVNRQIGSSTRFLVHLMLDRLGIDSKDVTGFDSGEFTHMAIAAHIASGMADVGIGVETAAWRCGLEFIPLARERYFFGINKELVGTQSLQRLLDLMNGDAYQAYVRDLVGYDCSLLGQVQTLEQAFGPDFRIAVSVKRPL</sequence>
<dbReference type="InterPro" id="IPR036390">
    <property type="entry name" value="WH_DNA-bd_sf"/>
</dbReference>
<dbReference type="InterPro" id="IPR000847">
    <property type="entry name" value="LysR_HTH_N"/>
</dbReference>
<dbReference type="EMBL" id="JACHIB010000001">
    <property type="protein sequence ID" value="MBB6082044.1"/>
    <property type="molecule type" value="Genomic_DNA"/>
</dbReference>
<dbReference type="InterPro" id="IPR036388">
    <property type="entry name" value="WH-like_DNA-bd_sf"/>
</dbReference>
<dbReference type="RefSeq" id="WP_043679813.1">
    <property type="nucleotide sequence ID" value="NZ_JACHIB010000001.1"/>
</dbReference>
<dbReference type="Gene3D" id="1.10.10.10">
    <property type="entry name" value="Winged helix-like DNA-binding domain superfamily/Winged helix DNA-binding domain"/>
    <property type="match status" value="1"/>
</dbReference>
<evidence type="ECO:0000259" key="2">
    <source>
        <dbReference type="Pfam" id="PF12727"/>
    </source>
</evidence>
<dbReference type="GO" id="GO:0003700">
    <property type="term" value="F:DNA-binding transcription factor activity"/>
    <property type="evidence" value="ECO:0007669"/>
    <property type="project" value="InterPro"/>
</dbReference>
<evidence type="ECO:0000313" key="3">
    <source>
        <dbReference type="EMBL" id="MBB6082044.1"/>
    </source>
</evidence>
<evidence type="ECO:0000313" key="4">
    <source>
        <dbReference type="Proteomes" id="UP000541136"/>
    </source>
</evidence>
<dbReference type="InterPro" id="IPR024370">
    <property type="entry name" value="PBP_domain"/>
</dbReference>
<feature type="domain" description="HTH lysR-type" evidence="1">
    <location>
        <begin position="30"/>
        <end position="86"/>
    </location>
</feature>
<gene>
    <name evidence="3" type="ORF">HNR28_000062</name>
</gene>
<dbReference type="Proteomes" id="UP000541136">
    <property type="component" value="Unassembled WGS sequence"/>
</dbReference>
<evidence type="ECO:0000259" key="1">
    <source>
        <dbReference type="Pfam" id="PF00126"/>
    </source>
</evidence>
<dbReference type="AlphaFoldDB" id="A0A7W9TJV6"/>